<dbReference type="PANTHER" id="PTHR33992:SF1">
    <property type="entry name" value="RIBONUCLEASE P PROTEIN COMPONENT"/>
    <property type="match status" value="1"/>
</dbReference>
<protein>
    <recommendedName>
        <fullName evidence="7 8">Ribonuclease P protein component</fullName>
        <shortName evidence="7">RNase P protein</shortName>
        <shortName evidence="7">RNaseP protein</shortName>
        <ecNumber evidence="7 8">3.1.26.5</ecNumber>
    </recommendedName>
    <alternativeName>
        <fullName evidence="7">Protein C5</fullName>
    </alternativeName>
</protein>
<dbReference type="EMBL" id="JAOEGN010000001">
    <property type="protein sequence ID" value="MCU0104209.1"/>
    <property type="molecule type" value="Genomic_DNA"/>
</dbReference>
<keyword evidence="6 7" id="KW-0694">RNA-binding</keyword>
<dbReference type="Gene3D" id="3.30.230.10">
    <property type="match status" value="1"/>
</dbReference>
<evidence type="ECO:0000313" key="9">
    <source>
        <dbReference type="EMBL" id="MCU0104209.1"/>
    </source>
</evidence>
<dbReference type="NCBIfam" id="TIGR00188">
    <property type="entry name" value="rnpA"/>
    <property type="match status" value="1"/>
</dbReference>
<keyword evidence="5 7" id="KW-0378">Hydrolase</keyword>
<evidence type="ECO:0000256" key="8">
    <source>
        <dbReference type="NCBIfam" id="TIGR00188"/>
    </source>
</evidence>
<comment type="caution">
    <text evidence="9">The sequence shown here is derived from an EMBL/GenBank/DDBJ whole genome shotgun (WGS) entry which is preliminary data.</text>
</comment>
<dbReference type="InterPro" id="IPR020539">
    <property type="entry name" value="RNase_P_CS"/>
</dbReference>
<comment type="subunit">
    <text evidence="7">Consists of a catalytic RNA component (M1 or rnpB) and a protein subunit.</text>
</comment>
<dbReference type="RefSeq" id="WP_262095426.1">
    <property type="nucleotide sequence ID" value="NZ_JAOEGN010000001.1"/>
</dbReference>
<evidence type="ECO:0000256" key="6">
    <source>
        <dbReference type="ARBA" id="ARBA00022884"/>
    </source>
</evidence>
<evidence type="ECO:0000256" key="4">
    <source>
        <dbReference type="ARBA" id="ARBA00022759"/>
    </source>
</evidence>
<evidence type="ECO:0000256" key="3">
    <source>
        <dbReference type="ARBA" id="ARBA00022722"/>
    </source>
</evidence>
<accession>A0ABT2PV45</accession>
<evidence type="ECO:0000256" key="5">
    <source>
        <dbReference type="ARBA" id="ARBA00022801"/>
    </source>
</evidence>
<dbReference type="EC" id="3.1.26.5" evidence="7 8"/>
<dbReference type="GO" id="GO:0004526">
    <property type="term" value="F:ribonuclease P activity"/>
    <property type="evidence" value="ECO:0007669"/>
    <property type="project" value="UniProtKB-EC"/>
</dbReference>
<organism evidence="9 10">
    <name type="scientific">Paracholeplasma vituli</name>
    <dbReference type="NCBI Taxonomy" id="69473"/>
    <lineage>
        <taxon>Bacteria</taxon>
        <taxon>Bacillati</taxon>
        <taxon>Mycoplasmatota</taxon>
        <taxon>Mollicutes</taxon>
        <taxon>Acholeplasmatales</taxon>
        <taxon>Acholeplasmataceae</taxon>
        <taxon>Paracholeplasma</taxon>
    </lineage>
</organism>
<dbReference type="HAMAP" id="MF_00227">
    <property type="entry name" value="RNase_P"/>
    <property type="match status" value="1"/>
</dbReference>
<keyword evidence="4 7" id="KW-0255">Endonuclease</keyword>
<dbReference type="InterPro" id="IPR000100">
    <property type="entry name" value="RNase_P"/>
</dbReference>
<sequence length="116" mass="13652">MKKVYRIKKNNEIDAIIQHKKSVGDKFFVVYYKETTLPHFRFAISIGKKYGGAVQRNKIKRQIRMILHNQAKGIPPFDYVIVVKKDASTLSFQEIEANILKHYSKFKKVEHTNEKL</sequence>
<evidence type="ECO:0000256" key="1">
    <source>
        <dbReference type="ARBA" id="ARBA00002663"/>
    </source>
</evidence>
<keyword evidence="2 7" id="KW-0819">tRNA processing</keyword>
<keyword evidence="3 7" id="KW-0540">Nuclease</keyword>
<dbReference type="PANTHER" id="PTHR33992">
    <property type="entry name" value="RIBONUCLEASE P PROTEIN COMPONENT"/>
    <property type="match status" value="1"/>
</dbReference>
<evidence type="ECO:0000256" key="2">
    <source>
        <dbReference type="ARBA" id="ARBA00022694"/>
    </source>
</evidence>
<reference evidence="10" key="1">
    <citation type="submission" date="2023-07" db="EMBL/GenBank/DDBJ databases">
        <title>Novel Mycoplasma species identified in domestic and wild animals.</title>
        <authorList>
            <person name="Volokhov D.V."/>
            <person name="Furtak V.A."/>
            <person name="Zagorodnyaya T.A."/>
        </authorList>
    </citation>
    <scope>NUCLEOTIDE SEQUENCE [LARGE SCALE GENOMIC DNA]</scope>
    <source>
        <strain evidence="10">92-19</strain>
    </source>
</reference>
<dbReference type="Pfam" id="PF00825">
    <property type="entry name" value="Ribonuclease_P"/>
    <property type="match status" value="1"/>
</dbReference>
<proteinExistence type="inferred from homology"/>
<comment type="function">
    <text evidence="1 7">RNaseP catalyzes the removal of the 5'-leader sequence from pre-tRNA to produce the mature 5'-terminus. It can also cleave other RNA substrates such as 4.5S RNA. The protein component plays an auxiliary but essential role in vivo by binding to the 5'-leader sequence and broadening the substrate specificity of the ribozyme.</text>
</comment>
<evidence type="ECO:0000313" key="10">
    <source>
        <dbReference type="Proteomes" id="UP001209076"/>
    </source>
</evidence>
<evidence type="ECO:0000256" key="7">
    <source>
        <dbReference type="HAMAP-Rule" id="MF_00227"/>
    </source>
</evidence>
<keyword evidence="10" id="KW-1185">Reference proteome</keyword>
<name>A0ABT2PV45_9MOLU</name>
<comment type="similarity">
    <text evidence="7">Belongs to the RnpA family.</text>
</comment>
<gene>
    <name evidence="7 9" type="primary">rnpA</name>
    <name evidence="9" type="ORF">N7603_00845</name>
</gene>
<dbReference type="SUPFAM" id="SSF54211">
    <property type="entry name" value="Ribosomal protein S5 domain 2-like"/>
    <property type="match status" value="1"/>
</dbReference>
<dbReference type="InterPro" id="IPR020568">
    <property type="entry name" value="Ribosomal_Su5_D2-typ_SF"/>
</dbReference>
<dbReference type="Proteomes" id="UP001209076">
    <property type="component" value="Unassembled WGS sequence"/>
</dbReference>
<comment type="catalytic activity">
    <reaction evidence="7">
        <text>Endonucleolytic cleavage of RNA, removing 5'-extranucleotides from tRNA precursor.</text>
        <dbReference type="EC" id="3.1.26.5"/>
    </reaction>
</comment>
<dbReference type="InterPro" id="IPR014721">
    <property type="entry name" value="Ribsml_uS5_D2-typ_fold_subgr"/>
</dbReference>
<dbReference type="PROSITE" id="PS00648">
    <property type="entry name" value="RIBONUCLEASE_P"/>
    <property type="match status" value="1"/>
</dbReference>